<dbReference type="InterPro" id="IPR006710">
    <property type="entry name" value="Glyco_hydro_43"/>
</dbReference>
<keyword evidence="3 4" id="KW-0326">Glycosidase</keyword>
<dbReference type="GO" id="GO:0004553">
    <property type="term" value="F:hydrolase activity, hydrolyzing O-glycosyl compounds"/>
    <property type="evidence" value="ECO:0007669"/>
    <property type="project" value="InterPro"/>
</dbReference>
<evidence type="ECO:0000256" key="1">
    <source>
        <dbReference type="ARBA" id="ARBA00009865"/>
    </source>
</evidence>
<accession>A0A9P4IHQ1</accession>
<evidence type="ECO:0000313" key="6">
    <source>
        <dbReference type="EMBL" id="KAF2099495.1"/>
    </source>
</evidence>
<proteinExistence type="inferred from homology"/>
<dbReference type="EMBL" id="ML978125">
    <property type="protein sequence ID" value="KAF2099495.1"/>
    <property type="molecule type" value="Genomic_DNA"/>
</dbReference>
<protein>
    <submittedName>
        <fullName evidence="6">Arabinanase/levansucrase/invertase</fullName>
    </submittedName>
</protein>
<keyword evidence="2 4" id="KW-0378">Hydrolase</keyword>
<dbReference type="PANTHER" id="PTHR22925">
    <property type="entry name" value="GLYCOSYL HYDROLASE 43 FAMILY MEMBER"/>
    <property type="match status" value="1"/>
</dbReference>
<keyword evidence="7" id="KW-1185">Reference proteome</keyword>
<comment type="caution">
    <text evidence="6">The sequence shown here is derived from an EMBL/GenBank/DDBJ whole genome shotgun (WGS) entry which is preliminary data.</text>
</comment>
<dbReference type="PANTHER" id="PTHR22925:SF3">
    <property type="entry name" value="GLYCOSYL HYDROLASE FAMILY PROTEIN 43"/>
    <property type="match status" value="1"/>
</dbReference>
<dbReference type="Gene3D" id="2.60.120.260">
    <property type="entry name" value="Galactose-binding domain-like"/>
    <property type="match status" value="1"/>
</dbReference>
<evidence type="ECO:0000256" key="5">
    <source>
        <dbReference type="SAM" id="SignalP"/>
    </source>
</evidence>
<dbReference type="Pfam" id="PF04616">
    <property type="entry name" value="Glyco_hydro_43"/>
    <property type="match status" value="1"/>
</dbReference>
<gene>
    <name evidence="6" type="ORF">NA57DRAFT_74996</name>
</gene>
<dbReference type="SUPFAM" id="SSF75005">
    <property type="entry name" value="Arabinanase/levansucrase/invertase"/>
    <property type="match status" value="1"/>
</dbReference>
<dbReference type="InterPro" id="IPR023296">
    <property type="entry name" value="Glyco_hydro_beta-prop_sf"/>
</dbReference>
<dbReference type="Proteomes" id="UP000799772">
    <property type="component" value="Unassembled WGS sequence"/>
</dbReference>
<sequence length="410" mass="45571">MLSNIFFLLFLTLTVQARKWIVPGALWYDTTGAKIDAHGAGMWKVCSTYYLTGSSYASSMQPRTYSSTDLTNWVNRGIQFPIPNMFRPKMFYTGDRYWIFGQVNRTVQSLWSHTPIGGWHNGTDMLDPHNSTTNFGITDQGVFADTDGKVYYLASADHNNLQVNIIRPNGTVGEIIGDISGAYEAPGCFKVDGTYFIVTSNKTAYAPNPDKVFWATDLHGPWNGPQDIAPESTNTYNSQNTYDLVVEGSERTTYVYTGDEWTIEGDPRSNYVWLPMSVDGTNVTLQYHPIWRVDVRTGEISTPEPGRWYKAPRASPCNSPVTFTNVKGTGAMRWVSFYYTVSDPTAGDAQISINGAAAANISTYNSRAGYSEVVPVGLKLKRGRNSIEVSCTGYSNFTVSLKGIEVHDDY</sequence>
<dbReference type="OrthoDB" id="3426327at2759"/>
<name>A0A9P4IHQ1_9PEZI</name>
<evidence type="ECO:0000256" key="2">
    <source>
        <dbReference type="ARBA" id="ARBA00022801"/>
    </source>
</evidence>
<dbReference type="Gene3D" id="2.115.10.20">
    <property type="entry name" value="Glycosyl hydrolase domain, family 43"/>
    <property type="match status" value="1"/>
</dbReference>
<dbReference type="AlphaFoldDB" id="A0A9P4IHQ1"/>
<keyword evidence="5" id="KW-0732">Signal</keyword>
<evidence type="ECO:0000313" key="7">
    <source>
        <dbReference type="Proteomes" id="UP000799772"/>
    </source>
</evidence>
<reference evidence="6" key="1">
    <citation type="journal article" date="2020" name="Stud. Mycol.">
        <title>101 Dothideomycetes genomes: a test case for predicting lifestyles and emergence of pathogens.</title>
        <authorList>
            <person name="Haridas S."/>
            <person name="Albert R."/>
            <person name="Binder M."/>
            <person name="Bloem J."/>
            <person name="Labutti K."/>
            <person name="Salamov A."/>
            <person name="Andreopoulos B."/>
            <person name="Baker S."/>
            <person name="Barry K."/>
            <person name="Bills G."/>
            <person name="Bluhm B."/>
            <person name="Cannon C."/>
            <person name="Castanera R."/>
            <person name="Culley D."/>
            <person name="Daum C."/>
            <person name="Ezra D."/>
            <person name="Gonzalez J."/>
            <person name="Henrissat B."/>
            <person name="Kuo A."/>
            <person name="Liang C."/>
            <person name="Lipzen A."/>
            <person name="Lutzoni F."/>
            <person name="Magnuson J."/>
            <person name="Mondo S."/>
            <person name="Nolan M."/>
            <person name="Ohm R."/>
            <person name="Pangilinan J."/>
            <person name="Park H.-J."/>
            <person name="Ramirez L."/>
            <person name="Alfaro M."/>
            <person name="Sun H."/>
            <person name="Tritt A."/>
            <person name="Yoshinaga Y."/>
            <person name="Zwiers L.-H."/>
            <person name="Turgeon B."/>
            <person name="Goodwin S."/>
            <person name="Spatafora J."/>
            <person name="Crous P."/>
            <person name="Grigoriev I."/>
        </authorList>
    </citation>
    <scope>NUCLEOTIDE SEQUENCE</scope>
    <source>
        <strain evidence="6">CBS 133067</strain>
    </source>
</reference>
<feature type="signal peptide" evidence="5">
    <location>
        <begin position="1"/>
        <end position="17"/>
    </location>
</feature>
<evidence type="ECO:0000256" key="3">
    <source>
        <dbReference type="ARBA" id="ARBA00023295"/>
    </source>
</evidence>
<dbReference type="GO" id="GO:0005975">
    <property type="term" value="P:carbohydrate metabolic process"/>
    <property type="evidence" value="ECO:0007669"/>
    <property type="project" value="InterPro"/>
</dbReference>
<comment type="similarity">
    <text evidence="1 4">Belongs to the glycosyl hydrolase 43 family.</text>
</comment>
<evidence type="ECO:0000256" key="4">
    <source>
        <dbReference type="RuleBase" id="RU361187"/>
    </source>
</evidence>
<organism evidence="6 7">
    <name type="scientific">Rhizodiscina lignyota</name>
    <dbReference type="NCBI Taxonomy" id="1504668"/>
    <lineage>
        <taxon>Eukaryota</taxon>
        <taxon>Fungi</taxon>
        <taxon>Dikarya</taxon>
        <taxon>Ascomycota</taxon>
        <taxon>Pezizomycotina</taxon>
        <taxon>Dothideomycetes</taxon>
        <taxon>Pleosporomycetidae</taxon>
        <taxon>Aulographales</taxon>
        <taxon>Rhizodiscinaceae</taxon>
        <taxon>Rhizodiscina</taxon>
    </lineage>
</organism>
<feature type="chain" id="PRO_5040183884" evidence="5">
    <location>
        <begin position="18"/>
        <end position="410"/>
    </location>
</feature>